<evidence type="ECO:0000313" key="2">
    <source>
        <dbReference type="Proteomes" id="UP000278351"/>
    </source>
</evidence>
<dbReference type="RefSeq" id="WP_123845323.1">
    <property type="nucleotide sequence ID" value="NZ_RPDH01000001.1"/>
</dbReference>
<reference evidence="1 2" key="1">
    <citation type="submission" date="2018-11" db="EMBL/GenBank/DDBJ databases">
        <title>Chitinophaga lutea sp.nov., isolate from arsenic contaminated soil.</title>
        <authorList>
            <person name="Zong Y."/>
        </authorList>
    </citation>
    <scope>NUCLEOTIDE SEQUENCE [LARGE SCALE GENOMIC DNA]</scope>
    <source>
        <strain evidence="1 2">ZY74</strain>
    </source>
</reference>
<accession>A0A3N4Q9V2</accession>
<organism evidence="1 2">
    <name type="scientific">Chitinophaga lutea</name>
    <dbReference type="NCBI Taxonomy" id="2488634"/>
    <lineage>
        <taxon>Bacteria</taxon>
        <taxon>Pseudomonadati</taxon>
        <taxon>Bacteroidota</taxon>
        <taxon>Chitinophagia</taxon>
        <taxon>Chitinophagales</taxon>
        <taxon>Chitinophagaceae</taxon>
        <taxon>Chitinophaga</taxon>
    </lineage>
</organism>
<sequence>MTNKINEMLAMYGLREEGNLGAMLDESWDDDAVRKYCRDVLATYPDLKKETWIVGIEGGDYIYSFGGNFVFITDDIWSFNVVATQPVLALLAESMVALRERQRNDTQQ</sequence>
<gene>
    <name evidence="1" type="ORF">EGT74_04480</name>
</gene>
<protein>
    <submittedName>
        <fullName evidence="1">Uncharacterized protein</fullName>
    </submittedName>
</protein>
<name>A0A3N4Q9V2_9BACT</name>
<dbReference type="AlphaFoldDB" id="A0A3N4Q9V2"/>
<dbReference type="EMBL" id="RPDH01000001">
    <property type="protein sequence ID" value="RPE12807.1"/>
    <property type="molecule type" value="Genomic_DNA"/>
</dbReference>
<evidence type="ECO:0000313" key="1">
    <source>
        <dbReference type="EMBL" id="RPE12807.1"/>
    </source>
</evidence>
<keyword evidence="2" id="KW-1185">Reference proteome</keyword>
<comment type="caution">
    <text evidence="1">The sequence shown here is derived from an EMBL/GenBank/DDBJ whole genome shotgun (WGS) entry which is preliminary data.</text>
</comment>
<dbReference type="OrthoDB" id="769914at2"/>
<dbReference type="Proteomes" id="UP000278351">
    <property type="component" value="Unassembled WGS sequence"/>
</dbReference>
<proteinExistence type="predicted"/>